<dbReference type="OrthoDB" id="5406017at2"/>
<dbReference type="InterPro" id="IPR027417">
    <property type="entry name" value="P-loop_NTPase"/>
</dbReference>
<dbReference type="KEGG" id="pbh:AAW51_3042"/>
<name>A0A0G3BP13_9BURK</name>
<dbReference type="PATRIC" id="fig|413882.6.peg.3176"/>
<reference evidence="2 3" key="1">
    <citation type="submission" date="2015-05" db="EMBL/GenBank/DDBJ databases">
        <authorList>
            <person name="Tang B."/>
            <person name="Yu Y."/>
        </authorList>
    </citation>
    <scope>NUCLEOTIDE SEQUENCE [LARGE SCALE GENOMIC DNA]</scope>
    <source>
        <strain evidence="2 3">DSM 7029</strain>
    </source>
</reference>
<proteinExistence type="predicted"/>
<dbReference type="SUPFAM" id="SSF52540">
    <property type="entry name" value="P-loop containing nucleoside triphosphate hydrolases"/>
    <property type="match status" value="1"/>
</dbReference>
<dbReference type="EMBL" id="CP011371">
    <property type="protein sequence ID" value="AKJ29733.1"/>
    <property type="molecule type" value="Genomic_DNA"/>
</dbReference>
<dbReference type="STRING" id="413882.AAW51_3042"/>
<keyword evidence="3" id="KW-1185">Reference proteome</keyword>
<gene>
    <name evidence="2" type="ORF">AAW51_3042</name>
</gene>
<protein>
    <submittedName>
        <fullName evidence="2">GTP-binding protein</fullName>
    </submittedName>
</protein>
<dbReference type="Pfam" id="PF01926">
    <property type="entry name" value="MMR_HSR1"/>
    <property type="match status" value="1"/>
</dbReference>
<dbReference type="Gene3D" id="3.40.50.300">
    <property type="entry name" value="P-loop containing nucleotide triphosphate hydrolases"/>
    <property type="match status" value="1"/>
</dbReference>
<evidence type="ECO:0000259" key="1">
    <source>
        <dbReference type="Pfam" id="PF01926"/>
    </source>
</evidence>
<dbReference type="InterPro" id="IPR006073">
    <property type="entry name" value="GTP-bd"/>
</dbReference>
<dbReference type="Proteomes" id="UP000035352">
    <property type="component" value="Chromosome"/>
</dbReference>
<dbReference type="GO" id="GO:0005525">
    <property type="term" value="F:GTP binding"/>
    <property type="evidence" value="ECO:0007669"/>
    <property type="project" value="InterPro"/>
</dbReference>
<dbReference type="RefSeq" id="WP_047195277.1">
    <property type="nucleotide sequence ID" value="NZ_CP011371.1"/>
</dbReference>
<dbReference type="Pfam" id="PF11981">
    <property type="entry name" value="DUF3482"/>
    <property type="match status" value="1"/>
</dbReference>
<accession>A0A0G3BP13</accession>
<dbReference type="InterPro" id="IPR021871">
    <property type="entry name" value="DUF3482"/>
</dbReference>
<sequence>MSDDLDPQTLGLSLISHTNVGKTTLARTLLRADIGEVRDEAHVTREAEPYTMIESPAGDRLQLWDTPGFGDSVRLARRLAQAGNPLGWFMTEVWDRFRDRAFWSGQRAVRNVLEQADVVLYLVNAAETPEDVGYLDAELEVLDLAAKPVVVLLNQLGRPQTPAAETQELERWRRRTAEARCVRQVLALDAFARCWVQEDALLGAVAGVLPADRHAAFDRLRAAWRQRSSATWHASMAVLAQRLVRAALDREAIEDGGLGGRLRDVGALLGLRREGASTPRELAMQRLAARLAEDIRQCTDRLIDLHRLEGHATDVVLTRLAEHYAVQEPVNEGRAAVWGGAVAGALAGLKADVLSGGMTLGGGLLAGGLLGALGAAGLARGFNLLRGVETPTLGWAPEVLDEQVRSALLGYLAVAHYGRGRGPWAEEEGPAFWQDSVQAVVAERHEALQAMWVELQSLRQAGAGPQDAGELVARLQAWLVEVSRTLLWRLYPGAVLD</sequence>
<feature type="domain" description="G" evidence="1">
    <location>
        <begin position="15"/>
        <end position="155"/>
    </location>
</feature>
<evidence type="ECO:0000313" key="2">
    <source>
        <dbReference type="EMBL" id="AKJ29733.1"/>
    </source>
</evidence>
<dbReference type="AlphaFoldDB" id="A0A0G3BP13"/>
<evidence type="ECO:0000313" key="3">
    <source>
        <dbReference type="Proteomes" id="UP000035352"/>
    </source>
</evidence>
<organism evidence="2 3">
    <name type="scientific">Caldimonas brevitalea</name>
    <dbReference type="NCBI Taxonomy" id="413882"/>
    <lineage>
        <taxon>Bacteria</taxon>
        <taxon>Pseudomonadati</taxon>
        <taxon>Pseudomonadota</taxon>
        <taxon>Betaproteobacteria</taxon>
        <taxon>Burkholderiales</taxon>
        <taxon>Sphaerotilaceae</taxon>
        <taxon>Caldimonas</taxon>
    </lineage>
</organism>